<keyword evidence="3" id="KW-1185">Reference proteome</keyword>
<evidence type="ECO:0000256" key="1">
    <source>
        <dbReference type="SAM" id="MobiDB-lite"/>
    </source>
</evidence>
<dbReference type="Proteomes" id="UP000221165">
    <property type="component" value="Unassembled WGS sequence"/>
</dbReference>
<protein>
    <submittedName>
        <fullName evidence="2">Uncharacterized protein</fullName>
    </submittedName>
</protein>
<reference evidence="2 3" key="1">
    <citation type="journal article" date="2017" name="Int. J. Parasitol.">
        <title>The genome of the protozoan parasite Cystoisospora suis and a reverse vaccinology approach to identify vaccine candidates.</title>
        <authorList>
            <person name="Palmieri N."/>
            <person name="Shrestha A."/>
            <person name="Ruttkowski B."/>
            <person name="Beck T."/>
            <person name="Vogl C."/>
            <person name="Tomley F."/>
            <person name="Blake D.P."/>
            <person name="Joachim A."/>
        </authorList>
    </citation>
    <scope>NUCLEOTIDE SEQUENCE [LARGE SCALE GENOMIC DNA]</scope>
    <source>
        <strain evidence="2 3">Wien I</strain>
    </source>
</reference>
<evidence type="ECO:0000313" key="2">
    <source>
        <dbReference type="EMBL" id="PHJ18056.1"/>
    </source>
</evidence>
<sequence length="162" mass="17516">MSPSSDRLLGFYRDSFRYGRNRSVYGETVVPVYCSRYTRELSMYMHSLLSSSLSSCSSSCSTRLSILTVKEEKQRECLLSSSTSSTDGSFSCSSSSLSSSRCSSLVSPYVPTPLPASLLLYSGNRAAQGSSGLLSSKDSPYLSPDFFCSSSVFSSSCTAYIL</sequence>
<proteinExistence type="predicted"/>
<accession>A0A2C6KNU6</accession>
<name>A0A2C6KNU6_9APIC</name>
<feature type="region of interest" description="Disordered" evidence="1">
    <location>
        <begin position="81"/>
        <end position="102"/>
    </location>
</feature>
<dbReference type="GeneID" id="94431469"/>
<dbReference type="VEuPathDB" id="ToxoDB:CSUI_008119"/>
<dbReference type="AlphaFoldDB" id="A0A2C6KNU6"/>
<gene>
    <name evidence="2" type="ORF">CSUI_008119</name>
</gene>
<feature type="non-terminal residue" evidence="2">
    <location>
        <position position="162"/>
    </location>
</feature>
<dbReference type="RefSeq" id="XP_067919766.1">
    <property type="nucleotide sequence ID" value="XM_068068258.1"/>
</dbReference>
<organism evidence="2 3">
    <name type="scientific">Cystoisospora suis</name>
    <dbReference type="NCBI Taxonomy" id="483139"/>
    <lineage>
        <taxon>Eukaryota</taxon>
        <taxon>Sar</taxon>
        <taxon>Alveolata</taxon>
        <taxon>Apicomplexa</taxon>
        <taxon>Conoidasida</taxon>
        <taxon>Coccidia</taxon>
        <taxon>Eucoccidiorida</taxon>
        <taxon>Eimeriorina</taxon>
        <taxon>Sarcocystidae</taxon>
        <taxon>Cystoisospora</taxon>
    </lineage>
</organism>
<comment type="caution">
    <text evidence="2">The sequence shown here is derived from an EMBL/GenBank/DDBJ whole genome shotgun (WGS) entry which is preliminary data.</text>
</comment>
<evidence type="ECO:0000313" key="3">
    <source>
        <dbReference type="Proteomes" id="UP000221165"/>
    </source>
</evidence>
<dbReference type="EMBL" id="MIGC01004463">
    <property type="protein sequence ID" value="PHJ18056.1"/>
    <property type="molecule type" value="Genomic_DNA"/>
</dbReference>